<evidence type="ECO:0000313" key="3">
    <source>
        <dbReference type="RefSeq" id="XP_027775099.1"/>
    </source>
</evidence>
<protein>
    <submittedName>
        <fullName evidence="3">Uncharacterized protein LOC114078433</fullName>
    </submittedName>
</protein>
<dbReference type="PANTHER" id="PTHR46148">
    <property type="entry name" value="CHROMO DOMAIN-CONTAINING PROTEIN"/>
    <property type="match status" value="1"/>
</dbReference>
<dbReference type="RefSeq" id="XP_027775099.1">
    <property type="nucleotide sequence ID" value="XM_027919298.1"/>
</dbReference>
<organism evidence="2 3">
    <name type="scientific">Solanum pennellii</name>
    <name type="common">Tomato</name>
    <name type="synonym">Lycopersicon pennellii</name>
    <dbReference type="NCBI Taxonomy" id="28526"/>
    <lineage>
        <taxon>Eukaryota</taxon>
        <taxon>Viridiplantae</taxon>
        <taxon>Streptophyta</taxon>
        <taxon>Embryophyta</taxon>
        <taxon>Tracheophyta</taxon>
        <taxon>Spermatophyta</taxon>
        <taxon>Magnoliopsida</taxon>
        <taxon>eudicotyledons</taxon>
        <taxon>Gunneridae</taxon>
        <taxon>Pentapetalae</taxon>
        <taxon>asterids</taxon>
        <taxon>lamiids</taxon>
        <taxon>Solanales</taxon>
        <taxon>Solanaceae</taxon>
        <taxon>Solanoideae</taxon>
        <taxon>Solaneae</taxon>
        <taxon>Solanum</taxon>
        <taxon>Solanum subgen. Lycopersicon</taxon>
    </lineage>
</organism>
<sequence>MDDWVYLKLSPMKGVVRFRKKEKLTPRYIGPYRIFKRVGNVAYELKLPQELMVVHPVYHIHMLKRCLGDPSLIVPTENVDIKDRLSYEKVLIQISNCQVCKLRTKEVALVKVLWMNQFVEEETWETDEDMKKIYPHLFESGENAYQGIKFYS</sequence>
<gene>
    <name evidence="3" type="primary">LOC114078433</name>
</gene>
<evidence type="ECO:0000313" key="2">
    <source>
        <dbReference type="Proteomes" id="UP000694930"/>
    </source>
</evidence>
<dbReference type="GeneID" id="114078433"/>
<feature type="domain" description="Tf2-1-like SH3-like" evidence="1">
    <location>
        <begin position="3"/>
        <end position="66"/>
    </location>
</feature>
<keyword evidence="2" id="KW-1185">Reference proteome</keyword>
<dbReference type="PANTHER" id="PTHR46148:SF56">
    <property type="entry name" value="RETROTRANSPOSON PROTEIN"/>
    <property type="match status" value="1"/>
</dbReference>
<reference evidence="2" key="1">
    <citation type="journal article" date="2014" name="Nat. Genet.">
        <title>The genome of the stress-tolerant wild tomato species Solanum pennellii.</title>
        <authorList>
            <person name="Bolger A."/>
            <person name="Scossa F."/>
            <person name="Bolger M.E."/>
            <person name="Lanz C."/>
            <person name="Maumus F."/>
            <person name="Tohge T."/>
            <person name="Quesneville H."/>
            <person name="Alseekh S."/>
            <person name="Sorensen I."/>
            <person name="Lichtenstein G."/>
            <person name="Fich E.A."/>
            <person name="Conte M."/>
            <person name="Keller H."/>
            <person name="Schneeberger K."/>
            <person name="Schwacke R."/>
            <person name="Ofner I."/>
            <person name="Vrebalov J."/>
            <person name="Xu Y."/>
            <person name="Osorio S."/>
            <person name="Aflitos S.A."/>
            <person name="Schijlen E."/>
            <person name="Jimenez-Gomez J.M."/>
            <person name="Ryngajllo M."/>
            <person name="Kimura S."/>
            <person name="Kumar R."/>
            <person name="Koenig D."/>
            <person name="Headland L.R."/>
            <person name="Maloof J.N."/>
            <person name="Sinha N."/>
            <person name="van Ham R.C."/>
            <person name="Lankhorst R.K."/>
            <person name="Mao L."/>
            <person name="Vogel A."/>
            <person name="Arsova B."/>
            <person name="Panstruga R."/>
            <person name="Fei Z."/>
            <person name="Rose J.K."/>
            <person name="Zamir D."/>
            <person name="Carrari F."/>
            <person name="Giovannoni J.J."/>
            <person name="Weigel D."/>
            <person name="Usadel B."/>
            <person name="Fernie A.R."/>
        </authorList>
    </citation>
    <scope>NUCLEOTIDE SEQUENCE [LARGE SCALE GENOMIC DNA]</scope>
    <source>
        <strain evidence="2">cv. LA0716</strain>
    </source>
</reference>
<dbReference type="Pfam" id="PF24626">
    <property type="entry name" value="SH3_Tf2-1"/>
    <property type="match status" value="1"/>
</dbReference>
<accession>A0ABM1VH81</accession>
<dbReference type="InterPro" id="IPR056924">
    <property type="entry name" value="SH3_Tf2-1"/>
</dbReference>
<evidence type="ECO:0000259" key="1">
    <source>
        <dbReference type="Pfam" id="PF24626"/>
    </source>
</evidence>
<reference evidence="3" key="2">
    <citation type="submission" date="2025-08" db="UniProtKB">
        <authorList>
            <consortium name="RefSeq"/>
        </authorList>
    </citation>
    <scope>IDENTIFICATION</scope>
</reference>
<proteinExistence type="predicted"/>
<name>A0ABM1VH81_SOLPN</name>
<dbReference type="Proteomes" id="UP000694930">
    <property type="component" value="Chromosome 8"/>
</dbReference>